<dbReference type="HOGENOM" id="CLU_060742_0_0_12"/>
<feature type="transmembrane region" description="Helical" evidence="1">
    <location>
        <begin position="251"/>
        <end position="270"/>
    </location>
</feature>
<sequence>MNDKKITKKDLWKVFLYAQAIRCANNFERQQNAGFVQAMIPVIEKVYEDDQEKVEAYRRHAELFLTQDMVSALPIGVAVSMEERYACERDIDPNSINAVKSAMMGPLAGLGDSLINGTARPILAGIACSLALAGGTGMVGPILFVIAMTIISMGVRYLGVFKGYSEGTKLVTSMQKSGIIDKLTDLASIAAYIITGGFITVCCYMTIALEYKAGDTTISIDKTLNDLIPGIMPLLFTALMYWLMTKKKMSAVTLMFITMLIGIVGVYLGILA</sequence>
<dbReference type="RefSeq" id="WP_014933054.1">
    <property type="nucleotide sequence ID" value="NC_018604.1"/>
</dbReference>
<feature type="transmembrane region" description="Helical" evidence="1">
    <location>
        <begin position="227"/>
        <end position="244"/>
    </location>
</feature>
<dbReference type="KEGG" id="bpw:WESB_1269"/>
<gene>
    <name evidence="2" type="ORF">WESB_1269</name>
</gene>
<organism evidence="2 3">
    <name type="scientific">Brachyspira pilosicoli WesB</name>
    <dbReference type="NCBI Taxonomy" id="1161918"/>
    <lineage>
        <taxon>Bacteria</taxon>
        <taxon>Pseudomonadati</taxon>
        <taxon>Spirochaetota</taxon>
        <taxon>Spirochaetia</taxon>
        <taxon>Brachyspirales</taxon>
        <taxon>Brachyspiraceae</taxon>
        <taxon>Brachyspira</taxon>
    </lineage>
</organism>
<proteinExistence type="predicted"/>
<keyword evidence="1" id="KW-0472">Membrane</keyword>
<name>K0JIM2_BRAPL</name>
<dbReference type="AlphaFoldDB" id="K0JIM2"/>
<protein>
    <submittedName>
        <fullName evidence="2">LOW QUALITY PROTEIN: PTS system mannose-specific IID component</fullName>
    </submittedName>
</protein>
<dbReference type="GO" id="GO:0005886">
    <property type="term" value="C:plasma membrane"/>
    <property type="evidence" value="ECO:0007669"/>
    <property type="project" value="TreeGrafter"/>
</dbReference>
<dbReference type="PROSITE" id="PS51108">
    <property type="entry name" value="PTS_EIID"/>
    <property type="match status" value="1"/>
</dbReference>
<dbReference type="GO" id="GO:0009401">
    <property type="term" value="P:phosphoenolpyruvate-dependent sugar phosphotransferase system"/>
    <property type="evidence" value="ECO:0007669"/>
    <property type="project" value="InterPro"/>
</dbReference>
<dbReference type="PATRIC" id="fig|1161918.5.peg.575"/>
<evidence type="ECO:0000313" key="3">
    <source>
        <dbReference type="Proteomes" id="UP000003759"/>
    </source>
</evidence>
<dbReference type="Pfam" id="PF03613">
    <property type="entry name" value="EIID-AGA"/>
    <property type="match status" value="1"/>
</dbReference>
<dbReference type="InterPro" id="IPR004704">
    <property type="entry name" value="PTS_IID_man"/>
</dbReference>
<dbReference type="PANTHER" id="PTHR32502:SF23">
    <property type="entry name" value="TRANSPORT PROTEIN, PTS SYSTEM"/>
    <property type="match status" value="1"/>
</dbReference>
<evidence type="ECO:0000256" key="1">
    <source>
        <dbReference type="SAM" id="Phobius"/>
    </source>
</evidence>
<dbReference type="OrthoDB" id="9795582at2"/>
<dbReference type="EMBL" id="HE793032">
    <property type="protein sequence ID" value="CCG56737.1"/>
    <property type="molecule type" value="Genomic_DNA"/>
</dbReference>
<dbReference type="InterPro" id="IPR050303">
    <property type="entry name" value="GatZ_KbaZ_carbometab"/>
</dbReference>
<evidence type="ECO:0000313" key="2">
    <source>
        <dbReference type="EMBL" id="CCG56737.1"/>
    </source>
</evidence>
<accession>K0JIM2</accession>
<keyword evidence="1" id="KW-1133">Transmembrane helix</keyword>
<feature type="transmembrane region" description="Helical" evidence="1">
    <location>
        <begin position="186"/>
        <end position="207"/>
    </location>
</feature>
<dbReference type="Proteomes" id="UP000003759">
    <property type="component" value="Chromosome"/>
</dbReference>
<keyword evidence="1" id="KW-0812">Transmembrane</keyword>
<dbReference type="PANTHER" id="PTHR32502">
    <property type="entry name" value="N-ACETYLGALACTOSAMINE PERMEASE II COMPONENT-RELATED"/>
    <property type="match status" value="1"/>
</dbReference>
<reference evidence="2 3" key="1">
    <citation type="journal article" date="2012" name="BMC Genomics">
        <title>Comparative genomics of Brachyspira pilosicoli strains: genome rearrangements, reductions and correlation of genetic compliment with phenotypic diversity.</title>
        <authorList>
            <person name="Mappley L.J."/>
            <person name="Black M.L."/>
            <person name="Abuoun M."/>
            <person name="Darby A.C."/>
            <person name="Woodward M.J."/>
            <person name="Parkhill J."/>
            <person name="Turner A.K."/>
            <person name="Bellgard M.I."/>
            <person name="La T."/>
            <person name="Phillips N.D."/>
            <person name="La Ragione R.M."/>
            <person name="Hampson D.J."/>
        </authorList>
    </citation>
    <scope>NUCLEOTIDE SEQUENCE [LARGE SCALE GENOMIC DNA]</scope>
    <source>
        <strain evidence="2">WesB</strain>
    </source>
</reference>